<geneLocation type="chloroplast" evidence="1"/>
<dbReference type="AlphaFoldDB" id="A0A6G9DWX8"/>
<sequence>MLSTPKEPDSVNNIEEELKEYLIEAIVFVSVGTLFRHLNPLGSHLDKYKPGDEQLHDMRVVVENYGYEYFQTNLLPYDLQKHVWARGKDLPNIGYLSLNRVEYFMKLVEYQKLYPEKLFQYLRPKCLYALNSLLRGRNVEPKERGVMKTSNQPRVYLFLNKQYFFFFFALCFALKKKD</sequence>
<dbReference type="GO" id="GO:0005840">
    <property type="term" value="C:ribosome"/>
    <property type="evidence" value="ECO:0007669"/>
    <property type="project" value="UniProtKB-KW"/>
</dbReference>
<dbReference type="GeneID" id="54115624"/>
<keyword evidence="1" id="KW-0687">Ribonucleoprotein</keyword>
<gene>
    <name evidence="1" type="primary">rpl16</name>
</gene>
<keyword evidence="1" id="KW-0689">Ribosomal protein</keyword>
<keyword evidence="1" id="KW-0934">Plastid</keyword>
<accession>A0A6G9DWX8</accession>
<dbReference type="RefSeq" id="YP_009755442.1">
    <property type="nucleotide sequence ID" value="NC_046941.1"/>
</dbReference>
<reference evidence="1" key="1">
    <citation type="journal article" date="2020" name="Mitochondrial DNA Part B Resour">
        <title>Characterization of the complete chloroplast genome of an important medicinal plant, Sinomenium acutum (Menispermaceae, Ranunculales).</title>
        <authorList>
            <person name="Hina F."/>
            <person name="Li J."/>
            <person name="Chen C."/>
            <person name="Fu C."/>
        </authorList>
    </citation>
    <scope>NUCLEOTIDE SEQUENCE</scope>
</reference>
<dbReference type="EMBL" id="MT040976">
    <property type="protein sequence ID" value="QIP53885.1"/>
    <property type="molecule type" value="Genomic_DNA"/>
</dbReference>
<organism evidence="1">
    <name type="scientific">Sinomenium acutum</name>
    <dbReference type="NCBI Taxonomy" id="152363"/>
    <lineage>
        <taxon>Eukaryota</taxon>
        <taxon>Viridiplantae</taxon>
        <taxon>Streptophyta</taxon>
        <taxon>Embryophyta</taxon>
        <taxon>Tracheophyta</taxon>
        <taxon>Spermatophyta</taxon>
        <taxon>Magnoliopsida</taxon>
        <taxon>Ranunculales</taxon>
        <taxon>Menispermaceae</taxon>
        <taxon>Menispermoideae</taxon>
        <taxon>Menispermeae</taxon>
        <taxon>Sinomenium</taxon>
    </lineage>
</organism>
<keyword evidence="1" id="KW-0150">Chloroplast</keyword>
<protein>
    <submittedName>
        <fullName evidence="1">Ribosomal protein L16</fullName>
    </submittedName>
</protein>
<name>A0A6G9DWX8_9MAGN</name>
<evidence type="ECO:0000313" key="1">
    <source>
        <dbReference type="EMBL" id="QIP53885.1"/>
    </source>
</evidence>
<proteinExistence type="predicted"/>